<dbReference type="Pfam" id="PF01593">
    <property type="entry name" value="Amino_oxidase"/>
    <property type="match status" value="1"/>
</dbReference>
<dbReference type="OrthoDB" id="3228417at2759"/>
<dbReference type="EMBL" id="KN822943">
    <property type="protein sequence ID" value="KIO34440.1"/>
    <property type="molecule type" value="Genomic_DNA"/>
</dbReference>
<gene>
    <name evidence="2" type="ORF">M407DRAFT_64242</name>
</gene>
<dbReference type="SUPFAM" id="SSF54373">
    <property type="entry name" value="FAD-linked reductases, C-terminal domain"/>
    <property type="match status" value="1"/>
</dbReference>
<dbReference type="Gene3D" id="1.20.1440.240">
    <property type="match status" value="1"/>
</dbReference>
<reference evidence="3" key="2">
    <citation type="submission" date="2015-01" db="EMBL/GenBank/DDBJ databases">
        <title>Evolutionary Origins and Diversification of the Mycorrhizal Mutualists.</title>
        <authorList>
            <consortium name="DOE Joint Genome Institute"/>
            <consortium name="Mycorrhizal Genomics Consortium"/>
            <person name="Kohler A."/>
            <person name="Kuo A."/>
            <person name="Nagy L.G."/>
            <person name="Floudas D."/>
            <person name="Copeland A."/>
            <person name="Barry K.W."/>
            <person name="Cichocki N."/>
            <person name="Veneault-Fourrey C."/>
            <person name="LaButti K."/>
            <person name="Lindquist E.A."/>
            <person name="Lipzen A."/>
            <person name="Lundell T."/>
            <person name="Morin E."/>
            <person name="Murat C."/>
            <person name="Riley R."/>
            <person name="Ohm R."/>
            <person name="Sun H."/>
            <person name="Tunlid A."/>
            <person name="Henrissat B."/>
            <person name="Grigoriev I.V."/>
            <person name="Hibbett D.S."/>
            <person name="Martin F."/>
        </authorList>
    </citation>
    <scope>NUCLEOTIDE SEQUENCE [LARGE SCALE GENOMIC DNA]</scope>
    <source>
        <strain evidence="3">MUT 4182</strain>
    </source>
</reference>
<dbReference type="SUPFAM" id="SSF51905">
    <property type="entry name" value="FAD/NAD(P)-binding domain"/>
    <property type="match status" value="1"/>
</dbReference>
<dbReference type="AlphaFoldDB" id="A0A0C3QMX7"/>
<dbReference type="GO" id="GO:0009063">
    <property type="term" value="P:amino acid catabolic process"/>
    <property type="evidence" value="ECO:0007669"/>
    <property type="project" value="TreeGrafter"/>
</dbReference>
<protein>
    <recommendedName>
        <fullName evidence="1">Amine oxidase domain-containing protein</fullName>
    </recommendedName>
</protein>
<dbReference type="Gene3D" id="3.90.660.10">
    <property type="match status" value="1"/>
</dbReference>
<dbReference type="InterPro" id="IPR002937">
    <property type="entry name" value="Amino_oxidase"/>
</dbReference>
<evidence type="ECO:0000259" key="1">
    <source>
        <dbReference type="Pfam" id="PF01593"/>
    </source>
</evidence>
<dbReference type="GO" id="GO:0001716">
    <property type="term" value="F:L-amino-acid oxidase activity"/>
    <property type="evidence" value="ECO:0007669"/>
    <property type="project" value="TreeGrafter"/>
</dbReference>
<keyword evidence="3" id="KW-1185">Reference proteome</keyword>
<accession>A0A0C3QMX7</accession>
<proteinExistence type="predicted"/>
<feature type="domain" description="Amine oxidase" evidence="1">
    <location>
        <begin position="68"/>
        <end position="557"/>
    </location>
</feature>
<reference evidence="2 3" key="1">
    <citation type="submission" date="2014-04" db="EMBL/GenBank/DDBJ databases">
        <authorList>
            <consortium name="DOE Joint Genome Institute"/>
            <person name="Kuo A."/>
            <person name="Girlanda M."/>
            <person name="Perotto S."/>
            <person name="Kohler A."/>
            <person name="Nagy L.G."/>
            <person name="Floudas D."/>
            <person name="Copeland A."/>
            <person name="Barry K.W."/>
            <person name="Cichocki N."/>
            <person name="Veneault-Fourrey C."/>
            <person name="LaButti K."/>
            <person name="Lindquist E.A."/>
            <person name="Lipzen A."/>
            <person name="Lundell T."/>
            <person name="Morin E."/>
            <person name="Murat C."/>
            <person name="Sun H."/>
            <person name="Tunlid A."/>
            <person name="Henrissat B."/>
            <person name="Grigoriev I.V."/>
            <person name="Hibbett D.S."/>
            <person name="Martin F."/>
            <person name="Nordberg H.P."/>
            <person name="Cantor M.N."/>
            <person name="Hua S.X."/>
        </authorList>
    </citation>
    <scope>NUCLEOTIDE SEQUENCE [LARGE SCALE GENOMIC DNA]</scope>
    <source>
        <strain evidence="2 3">MUT 4182</strain>
    </source>
</reference>
<evidence type="ECO:0000313" key="3">
    <source>
        <dbReference type="Proteomes" id="UP000054248"/>
    </source>
</evidence>
<dbReference type="PANTHER" id="PTHR10742">
    <property type="entry name" value="FLAVIN MONOAMINE OXIDASE"/>
    <property type="match status" value="1"/>
</dbReference>
<dbReference type="Gene3D" id="3.50.50.60">
    <property type="entry name" value="FAD/NAD(P)-binding domain"/>
    <property type="match status" value="1"/>
</dbReference>
<dbReference type="HOGENOM" id="CLU_004498_8_1_1"/>
<dbReference type="InterPro" id="IPR050281">
    <property type="entry name" value="Flavin_monoamine_oxidase"/>
</dbReference>
<dbReference type="Proteomes" id="UP000054248">
    <property type="component" value="Unassembled WGS sequence"/>
</dbReference>
<name>A0A0C3QMX7_9AGAM</name>
<dbReference type="STRING" id="1051891.A0A0C3QMX7"/>
<evidence type="ECO:0000313" key="2">
    <source>
        <dbReference type="EMBL" id="KIO34440.1"/>
    </source>
</evidence>
<dbReference type="PANTHER" id="PTHR10742:SF342">
    <property type="entry name" value="AMINE OXIDASE"/>
    <property type="match status" value="1"/>
</dbReference>
<organism evidence="2 3">
    <name type="scientific">Tulasnella calospora MUT 4182</name>
    <dbReference type="NCBI Taxonomy" id="1051891"/>
    <lineage>
        <taxon>Eukaryota</taxon>
        <taxon>Fungi</taxon>
        <taxon>Dikarya</taxon>
        <taxon>Basidiomycota</taxon>
        <taxon>Agaricomycotina</taxon>
        <taxon>Agaricomycetes</taxon>
        <taxon>Cantharellales</taxon>
        <taxon>Tulasnellaceae</taxon>
        <taxon>Tulasnella</taxon>
    </lineage>
</organism>
<sequence length="585" mass="65072">MIDIGAFILTHPFDVQLSSETVHAHRAGHYSSDRSQSARYQGIHPSLLPLSEKTHEITPVGIMGAGVGGLYAAMILQSLGIPCEILEASERVGGRVFTYRFSSQKHDYFDAGAMRFPDEPIMKRLFHLFRCHQLNSNGLDVASRLIKQYSKADEENTFLDFNGYRTRLSQVEVDSFGFLATGVPKQDLERGVDDILRGALGVSVDAVKKAMSSRGGDDRALKELIKLDKHSLRTYLSLEHGLSTPTINWCETLTAETHWYDHSLSEMVLHAIAFGGPETRWYCLDGGSDVLPKAMARFLEKSSPGTLQTGKVVNAIHAVQFKRIEILVEGEAEPRRYGHVISTIPLPVLRTLDIDEAGFSSSQRIALRQVSYAPSVKIGVKFKSQWWKSWVGKDGKKLNITGGQSYTDRMIRTVVYPSYGLDEPDLTTVLIASYLWESDATFLGSLINSGVESNALLKKIVLRDLARVHDIPLSMLEGEYLDHFGFNWQDDPFAQGKPPLLSRFPAFFRPGEFESLYSSLISPAADGHLHLAGDTMSLEHGWIVGALKASWRAVRSIVGTSYPDLLPDFFEKWGDNLEGTSLLCD</sequence>
<dbReference type="InterPro" id="IPR036188">
    <property type="entry name" value="FAD/NAD-bd_sf"/>
</dbReference>